<dbReference type="EMBL" id="JACAZH010000003">
    <property type="protein sequence ID" value="KAF7373446.1"/>
    <property type="molecule type" value="Genomic_DNA"/>
</dbReference>
<comment type="caution">
    <text evidence="2">The sequence shown here is derived from an EMBL/GenBank/DDBJ whole genome shotgun (WGS) entry which is preliminary data.</text>
</comment>
<feature type="compositionally biased region" description="Polar residues" evidence="1">
    <location>
        <begin position="78"/>
        <end position="87"/>
    </location>
</feature>
<gene>
    <name evidence="2" type="ORF">MSAN_00554300</name>
</gene>
<evidence type="ECO:0000256" key="1">
    <source>
        <dbReference type="SAM" id="MobiDB-lite"/>
    </source>
</evidence>
<evidence type="ECO:0000313" key="3">
    <source>
        <dbReference type="Proteomes" id="UP000623467"/>
    </source>
</evidence>
<reference evidence="2" key="1">
    <citation type="submission" date="2020-05" db="EMBL/GenBank/DDBJ databases">
        <title>Mycena genomes resolve the evolution of fungal bioluminescence.</title>
        <authorList>
            <person name="Tsai I.J."/>
        </authorList>
    </citation>
    <scope>NUCLEOTIDE SEQUENCE</scope>
    <source>
        <strain evidence="2">160909Yilan</strain>
    </source>
</reference>
<organism evidence="2 3">
    <name type="scientific">Mycena sanguinolenta</name>
    <dbReference type="NCBI Taxonomy" id="230812"/>
    <lineage>
        <taxon>Eukaryota</taxon>
        <taxon>Fungi</taxon>
        <taxon>Dikarya</taxon>
        <taxon>Basidiomycota</taxon>
        <taxon>Agaricomycotina</taxon>
        <taxon>Agaricomycetes</taxon>
        <taxon>Agaricomycetidae</taxon>
        <taxon>Agaricales</taxon>
        <taxon>Marasmiineae</taxon>
        <taxon>Mycenaceae</taxon>
        <taxon>Mycena</taxon>
    </lineage>
</organism>
<evidence type="ECO:0000313" key="2">
    <source>
        <dbReference type="EMBL" id="KAF7373446.1"/>
    </source>
</evidence>
<keyword evidence="3" id="KW-1185">Reference proteome</keyword>
<feature type="region of interest" description="Disordered" evidence="1">
    <location>
        <begin position="72"/>
        <end position="93"/>
    </location>
</feature>
<dbReference type="Proteomes" id="UP000623467">
    <property type="component" value="Unassembled WGS sequence"/>
</dbReference>
<name>A0A8H6ZBV6_9AGAR</name>
<protein>
    <submittedName>
        <fullName evidence="2">Uncharacterized protein</fullName>
    </submittedName>
</protein>
<dbReference type="AlphaFoldDB" id="A0A8H6ZBV6"/>
<sequence length="186" mass="20674">MPPPTPSTPLFTIWFHQSPTPASDAFVTASDAAFSPDDCSCTVHSWDARCSRNAVRANDRLFYLVSKSPHAVARSGPPSHTRTTPRCTSHELHSQSSLILKPPVPHERNSARIMPTSRIYRVPKNARRKCLAWDPTNDIGAVGETHRRRRERDTSPQDRTAVEGCVGGWMPIKERCVRPGGCIKPV</sequence>
<proteinExistence type="predicted"/>
<accession>A0A8H6ZBV6</accession>